<dbReference type="STRING" id="1231657.A0A1Y1ZAT8"/>
<evidence type="ECO:0000313" key="3">
    <source>
        <dbReference type="Proteomes" id="UP000193144"/>
    </source>
</evidence>
<dbReference type="EMBL" id="MCFA01000109">
    <property type="protein sequence ID" value="ORY07392.1"/>
    <property type="molecule type" value="Genomic_DNA"/>
</dbReference>
<feature type="chain" id="PRO_5012621163" evidence="1">
    <location>
        <begin position="17"/>
        <end position="309"/>
    </location>
</feature>
<feature type="signal peptide" evidence="1">
    <location>
        <begin position="1"/>
        <end position="16"/>
    </location>
</feature>
<sequence>MRYQLTYAALLAVGSALEPSTWTPTAPTPTTTPGKTCAPGLVEGVTGCVPPSPTPKPPFPWSFKDKCLEKCVGLGPWTDAHGLCAPGAYVRVPRDLHPEDDKLFNHNPRTNPNLHHQLPRILQLSAWVDPGQEHGLCETDHLILQHDHRIHDPMHHPRIHDPTPTPSTTITPPYPCGTDCVHSPHPTLVTITTTTTSIETLTYCPHKHTCHGQTTTWTYTEGPTSCAPTVTCTCVLPGYPTLTSCPRSVTCTGQTTTITEGSTVVLPSETLPPHTPAGPTTSPALEFPGAAATKGVGLLAVMAGVVAVL</sequence>
<proteinExistence type="predicted"/>
<dbReference type="OrthoDB" id="10264374at2759"/>
<protein>
    <submittedName>
        <fullName evidence="2">Uncharacterized protein</fullName>
    </submittedName>
</protein>
<evidence type="ECO:0000256" key="1">
    <source>
        <dbReference type="SAM" id="SignalP"/>
    </source>
</evidence>
<reference evidence="2 3" key="1">
    <citation type="submission" date="2016-07" db="EMBL/GenBank/DDBJ databases">
        <title>Pervasive Adenine N6-methylation of Active Genes in Fungi.</title>
        <authorList>
            <consortium name="DOE Joint Genome Institute"/>
            <person name="Mondo S.J."/>
            <person name="Dannebaum R.O."/>
            <person name="Kuo R.C."/>
            <person name="Labutti K."/>
            <person name="Haridas S."/>
            <person name="Kuo A."/>
            <person name="Salamov A."/>
            <person name="Ahrendt S.R."/>
            <person name="Lipzen A."/>
            <person name="Sullivan W."/>
            <person name="Andreopoulos W.B."/>
            <person name="Clum A."/>
            <person name="Lindquist E."/>
            <person name="Daum C."/>
            <person name="Ramamoorthy G.K."/>
            <person name="Gryganskyi A."/>
            <person name="Culley D."/>
            <person name="Magnuson J.K."/>
            <person name="James T.Y."/>
            <person name="O'Malley M.A."/>
            <person name="Stajich J.E."/>
            <person name="Spatafora J.W."/>
            <person name="Visel A."/>
            <person name="Grigoriev I.V."/>
        </authorList>
    </citation>
    <scope>NUCLEOTIDE SEQUENCE [LARGE SCALE GENOMIC DNA]</scope>
    <source>
        <strain evidence="2 3">CBS 115471</strain>
    </source>
</reference>
<accession>A0A1Y1ZAT8</accession>
<keyword evidence="3" id="KW-1185">Reference proteome</keyword>
<evidence type="ECO:0000313" key="2">
    <source>
        <dbReference type="EMBL" id="ORY07392.1"/>
    </source>
</evidence>
<organism evidence="2 3">
    <name type="scientific">Clohesyomyces aquaticus</name>
    <dbReference type="NCBI Taxonomy" id="1231657"/>
    <lineage>
        <taxon>Eukaryota</taxon>
        <taxon>Fungi</taxon>
        <taxon>Dikarya</taxon>
        <taxon>Ascomycota</taxon>
        <taxon>Pezizomycotina</taxon>
        <taxon>Dothideomycetes</taxon>
        <taxon>Pleosporomycetidae</taxon>
        <taxon>Pleosporales</taxon>
        <taxon>Lindgomycetaceae</taxon>
        <taxon>Clohesyomyces</taxon>
    </lineage>
</organism>
<dbReference type="AlphaFoldDB" id="A0A1Y1ZAT8"/>
<gene>
    <name evidence="2" type="ORF">BCR34DRAFT_590302</name>
</gene>
<name>A0A1Y1ZAT8_9PLEO</name>
<keyword evidence="1" id="KW-0732">Signal</keyword>
<dbReference type="Proteomes" id="UP000193144">
    <property type="component" value="Unassembled WGS sequence"/>
</dbReference>
<comment type="caution">
    <text evidence="2">The sequence shown here is derived from an EMBL/GenBank/DDBJ whole genome shotgun (WGS) entry which is preliminary data.</text>
</comment>